<gene>
    <name evidence="3" type="ORF">L1049_021845</name>
</gene>
<comment type="caution">
    <text evidence="3">The sequence shown here is derived from an EMBL/GenBank/DDBJ whole genome shotgun (WGS) entry which is preliminary data.</text>
</comment>
<proteinExistence type="predicted"/>
<dbReference type="EMBL" id="JBBPBK010000011">
    <property type="protein sequence ID" value="KAK9274596.1"/>
    <property type="molecule type" value="Genomic_DNA"/>
</dbReference>
<dbReference type="AlphaFoldDB" id="A0AAP0RBG9"/>
<reference evidence="3 4" key="1">
    <citation type="journal article" date="2024" name="Plant J.">
        <title>Genome sequences and population genomics reveal climatic adaptation and genomic divergence between two closely related sweetgum species.</title>
        <authorList>
            <person name="Xu W.Q."/>
            <person name="Ren C.Q."/>
            <person name="Zhang X.Y."/>
            <person name="Comes H.P."/>
            <person name="Liu X.H."/>
            <person name="Li Y.G."/>
            <person name="Kettle C.J."/>
            <person name="Jalonen R."/>
            <person name="Gaisberger H."/>
            <person name="Ma Y.Z."/>
            <person name="Qiu Y.X."/>
        </authorList>
    </citation>
    <scope>NUCLEOTIDE SEQUENCE [LARGE SCALE GENOMIC DNA]</scope>
    <source>
        <strain evidence="3">Hangzhou</strain>
    </source>
</reference>
<accession>A0AAP0RBG9</accession>
<keyword evidence="2" id="KW-0472">Membrane</keyword>
<feature type="compositionally biased region" description="Low complexity" evidence="1">
    <location>
        <begin position="12"/>
        <end position="24"/>
    </location>
</feature>
<evidence type="ECO:0000256" key="1">
    <source>
        <dbReference type="SAM" id="MobiDB-lite"/>
    </source>
</evidence>
<evidence type="ECO:0000313" key="3">
    <source>
        <dbReference type="EMBL" id="KAK9274596.1"/>
    </source>
</evidence>
<dbReference type="Proteomes" id="UP001415857">
    <property type="component" value="Unassembled WGS sequence"/>
</dbReference>
<evidence type="ECO:0000313" key="4">
    <source>
        <dbReference type="Proteomes" id="UP001415857"/>
    </source>
</evidence>
<sequence length="191" mass="20722">MNISPGELRDTSSGGEELLDGSSSQKNSVNNGGDLGGGTGIKIRTRQTQDRPSDDNFEPQGTARRRIRLQMKVSPGKLRDTSSSEEEHEAQSTITEAIEGTIHTPNDEPEVESRLLEFDENREIAQQTTSKLMSRVKRDGELGSGQRGSSLSPELPAAHRISSCSSVYVVGVSLVIMLPIIFMGIWSCFGS</sequence>
<name>A0AAP0RBG9_LIQFO</name>
<protein>
    <submittedName>
        <fullName evidence="3">Uncharacterized protein</fullName>
    </submittedName>
</protein>
<keyword evidence="4" id="KW-1185">Reference proteome</keyword>
<keyword evidence="2" id="KW-1133">Transmembrane helix</keyword>
<keyword evidence="2" id="KW-0812">Transmembrane</keyword>
<feature type="region of interest" description="Disordered" evidence="1">
    <location>
        <begin position="1"/>
        <end position="107"/>
    </location>
</feature>
<evidence type="ECO:0000256" key="2">
    <source>
        <dbReference type="SAM" id="Phobius"/>
    </source>
</evidence>
<organism evidence="3 4">
    <name type="scientific">Liquidambar formosana</name>
    <name type="common">Formosan gum</name>
    <dbReference type="NCBI Taxonomy" id="63359"/>
    <lineage>
        <taxon>Eukaryota</taxon>
        <taxon>Viridiplantae</taxon>
        <taxon>Streptophyta</taxon>
        <taxon>Embryophyta</taxon>
        <taxon>Tracheophyta</taxon>
        <taxon>Spermatophyta</taxon>
        <taxon>Magnoliopsida</taxon>
        <taxon>eudicotyledons</taxon>
        <taxon>Gunneridae</taxon>
        <taxon>Pentapetalae</taxon>
        <taxon>Saxifragales</taxon>
        <taxon>Altingiaceae</taxon>
        <taxon>Liquidambar</taxon>
    </lineage>
</organism>
<feature type="transmembrane region" description="Helical" evidence="2">
    <location>
        <begin position="167"/>
        <end position="189"/>
    </location>
</feature>